<dbReference type="Proteomes" id="UP000663874">
    <property type="component" value="Unassembled WGS sequence"/>
</dbReference>
<dbReference type="AlphaFoldDB" id="A0A820JZ34"/>
<proteinExistence type="predicted"/>
<sequence length="41" mass="4729">PAFIVDQLSDIVERVSSPEQENLENHSFDEIRSKRSIKVSE</sequence>
<dbReference type="EMBL" id="CAJOBE010042777">
    <property type="protein sequence ID" value="CAF4331851.1"/>
    <property type="molecule type" value="Genomic_DNA"/>
</dbReference>
<feature type="non-terminal residue" evidence="1">
    <location>
        <position position="1"/>
    </location>
</feature>
<name>A0A820JZ34_9BILA</name>
<protein>
    <submittedName>
        <fullName evidence="1">Uncharacterized protein</fullName>
    </submittedName>
</protein>
<evidence type="ECO:0000313" key="2">
    <source>
        <dbReference type="Proteomes" id="UP000663874"/>
    </source>
</evidence>
<reference evidence="1" key="1">
    <citation type="submission" date="2021-02" db="EMBL/GenBank/DDBJ databases">
        <authorList>
            <person name="Nowell W R."/>
        </authorList>
    </citation>
    <scope>NUCLEOTIDE SEQUENCE</scope>
</reference>
<evidence type="ECO:0000313" key="1">
    <source>
        <dbReference type="EMBL" id="CAF4331851.1"/>
    </source>
</evidence>
<comment type="caution">
    <text evidence="1">The sequence shown here is derived from an EMBL/GenBank/DDBJ whole genome shotgun (WGS) entry which is preliminary data.</text>
</comment>
<gene>
    <name evidence="1" type="ORF">FNK824_LOCUS41708</name>
</gene>
<accession>A0A820JZ34</accession>
<organism evidence="1 2">
    <name type="scientific">Rotaria sordida</name>
    <dbReference type="NCBI Taxonomy" id="392033"/>
    <lineage>
        <taxon>Eukaryota</taxon>
        <taxon>Metazoa</taxon>
        <taxon>Spiralia</taxon>
        <taxon>Gnathifera</taxon>
        <taxon>Rotifera</taxon>
        <taxon>Eurotatoria</taxon>
        <taxon>Bdelloidea</taxon>
        <taxon>Philodinida</taxon>
        <taxon>Philodinidae</taxon>
        <taxon>Rotaria</taxon>
    </lineage>
</organism>